<sequence>MKKLWENYSYALVLLAVSLIFSFVAKAQLNNEDAYITVTIEEGQSLWEIAEVFASEHNFTENEFVSWVEKENGIIGEMVFPGDELVIPVVAEQMEPTQIAGAER</sequence>
<feature type="signal peptide" evidence="1">
    <location>
        <begin position="1"/>
        <end position="27"/>
    </location>
</feature>
<dbReference type="OrthoDB" id="2679564at2"/>
<dbReference type="InterPro" id="IPR036779">
    <property type="entry name" value="LysM_dom_sf"/>
</dbReference>
<reference evidence="3 4" key="1">
    <citation type="submission" date="2013-06" db="EMBL/GenBank/DDBJ databases">
        <title>Whole genome shotgun sequence of Bacillus selenatarsenatis SF-1.</title>
        <authorList>
            <person name="Kuroda M."/>
            <person name="Sei K."/>
            <person name="Yamashita M."/>
            <person name="Ike M."/>
        </authorList>
    </citation>
    <scope>NUCLEOTIDE SEQUENCE [LARGE SCALE GENOMIC DNA]</scope>
    <source>
        <strain evidence="3 4">SF-1</strain>
    </source>
</reference>
<proteinExistence type="predicted"/>
<dbReference type="PROSITE" id="PS51782">
    <property type="entry name" value="LYSM"/>
    <property type="match status" value="1"/>
</dbReference>
<organism evidence="3 4">
    <name type="scientific">Mesobacillus selenatarsenatis (strain DSM 18680 / JCM 14380 / FERM P-15431 / SF-1)</name>
    <dbReference type="NCBI Taxonomy" id="1321606"/>
    <lineage>
        <taxon>Bacteria</taxon>
        <taxon>Bacillati</taxon>
        <taxon>Bacillota</taxon>
        <taxon>Bacilli</taxon>
        <taxon>Bacillales</taxon>
        <taxon>Bacillaceae</taxon>
        <taxon>Mesobacillus</taxon>
    </lineage>
</organism>
<evidence type="ECO:0000313" key="4">
    <source>
        <dbReference type="Proteomes" id="UP000031014"/>
    </source>
</evidence>
<evidence type="ECO:0000256" key="1">
    <source>
        <dbReference type="SAM" id="SignalP"/>
    </source>
</evidence>
<evidence type="ECO:0000313" key="3">
    <source>
        <dbReference type="EMBL" id="GAM14869.1"/>
    </source>
</evidence>
<feature type="domain" description="LysM" evidence="2">
    <location>
        <begin position="36"/>
        <end position="87"/>
    </location>
</feature>
<dbReference type="Gene3D" id="3.10.350.10">
    <property type="entry name" value="LysM domain"/>
    <property type="match status" value="1"/>
</dbReference>
<dbReference type="EMBL" id="BASE01000071">
    <property type="protein sequence ID" value="GAM14869.1"/>
    <property type="molecule type" value="Genomic_DNA"/>
</dbReference>
<dbReference type="RefSeq" id="WP_041966573.1">
    <property type="nucleotide sequence ID" value="NZ_BASE01000071.1"/>
</dbReference>
<dbReference type="Proteomes" id="UP000031014">
    <property type="component" value="Unassembled WGS sequence"/>
</dbReference>
<keyword evidence="4" id="KW-1185">Reference proteome</keyword>
<protein>
    <recommendedName>
        <fullName evidence="2">LysM domain-containing protein</fullName>
    </recommendedName>
</protein>
<feature type="chain" id="PRO_5002041515" description="LysM domain-containing protein" evidence="1">
    <location>
        <begin position="28"/>
        <end position="104"/>
    </location>
</feature>
<keyword evidence="1" id="KW-0732">Signal</keyword>
<dbReference type="AlphaFoldDB" id="A0A0A8X6J5"/>
<dbReference type="STRING" id="1321606.SAMD00020551_3023"/>
<comment type="caution">
    <text evidence="3">The sequence shown here is derived from an EMBL/GenBank/DDBJ whole genome shotgun (WGS) entry which is preliminary data.</text>
</comment>
<evidence type="ECO:0000259" key="2">
    <source>
        <dbReference type="PROSITE" id="PS51782"/>
    </source>
</evidence>
<dbReference type="CDD" id="cd00118">
    <property type="entry name" value="LysM"/>
    <property type="match status" value="1"/>
</dbReference>
<accession>A0A0A8X6J5</accession>
<name>A0A0A8X6J5_MESS1</name>
<dbReference type="InterPro" id="IPR018392">
    <property type="entry name" value="LysM"/>
</dbReference>
<gene>
    <name evidence="3" type="ORF">SAMD00020551_3023</name>
</gene>